<evidence type="ECO:0000256" key="4">
    <source>
        <dbReference type="SAM" id="MobiDB-lite"/>
    </source>
</evidence>
<dbReference type="GO" id="GO:0051014">
    <property type="term" value="P:actin filament severing"/>
    <property type="evidence" value="ECO:0007669"/>
    <property type="project" value="EnsemblFungi"/>
</dbReference>
<feature type="region of interest" description="Disordered" evidence="4">
    <location>
        <begin position="1"/>
        <end position="21"/>
    </location>
</feature>
<dbReference type="InterPro" id="IPR020472">
    <property type="entry name" value="WD40_PAC1"/>
</dbReference>
<dbReference type="EMBL" id="KQ964451">
    <property type="protein sequence ID" value="KXN72538.1"/>
    <property type="molecule type" value="Genomic_DNA"/>
</dbReference>
<dbReference type="Pfam" id="PF12894">
    <property type="entry name" value="ANAPC4_WD40"/>
    <property type="match status" value="1"/>
</dbReference>
<dbReference type="AlphaFoldDB" id="A0A137PBZ8"/>
<evidence type="ECO:0000313" key="6">
    <source>
        <dbReference type="EMBL" id="KXN72538.1"/>
    </source>
</evidence>
<protein>
    <submittedName>
        <fullName evidence="6">WD40 repeat-like protein</fullName>
    </submittedName>
</protein>
<dbReference type="InterPro" id="IPR019775">
    <property type="entry name" value="WD40_repeat_CS"/>
</dbReference>
<dbReference type="GO" id="GO:0003786">
    <property type="term" value="F:actin lateral binding"/>
    <property type="evidence" value="ECO:0007669"/>
    <property type="project" value="EnsemblFungi"/>
</dbReference>
<organism evidence="6 7">
    <name type="scientific">Conidiobolus coronatus (strain ATCC 28846 / CBS 209.66 / NRRL 28638)</name>
    <name type="common">Delacroixia coronata</name>
    <dbReference type="NCBI Taxonomy" id="796925"/>
    <lineage>
        <taxon>Eukaryota</taxon>
        <taxon>Fungi</taxon>
        <taxon>Fungi incertae sedis</taxon>
        <taxon>Zoopagomycota</taxon>
        <taxon>Entomophthoromycotina</taxon>
        <taxon>Entomophthoromycetes</taxon>
        <taxon>Entomophthorales</taxon>
        <taxon>Ancylistaceae</taxon>
        <taxon>Conidiobolus</taxon>
    </lineage>
</organism>
<keyword evidence="7" id="KW-1185">Reference proteome</keyword>
<keyword evidence="2" id="KW-0677">Repeat</keyword>
<dbReference type="GO" id="GO:0051016">
    <property type="term" value="P:barbed-end actin filament capping"/>
    <property type="evidence" value="ECO:0007669"/>
    <property type="project" value="EnsemblFungi"/>
</dbReference>
<dbReference type="SMART" id="SM00320">
    <property type="entry name" value="WD40"/>
    <property type="match status" value="11"/>
</dbReference>
<dbReference type="Pfam" id="PF00400">
    <property type="entry name" value="WD40"/>
    <property type="match status" value="5"/>
</dbReference>
<dbReference type="PROSITE" id="PS50082">
    <property type="entry name" value="WD_REPEATS_2"/>
    <property type="match status" value="5"/>
</dbReference>
<dbReference type="Gene3D" id="2.130.10.10">
    <property type="entry name" value="YVTN repeat-like/Quinoprotein amine dehydrogenase"/>
    <property type="match status" value="2"/>
</dbReference>
<dbReference type="SUPFAM" id="SSF50978">
    <property type="entry name" value="WD40 repeat-like"/>
    <property type="match status" value="2"/>
</dbReference>
<sequence>MSAELKNFYPPNPATARAQSTQLDVDPKGEKIAYVSGKSVIIREIKEPGKAIQYTQHMVNPTVARFSPTGTYVASGDANGNVKIWDMTKEEQTLRYETRVVSGSVKDIAWDAEGKRIMAVGDGKDRFGHVFLSDTGNTVGEISGHSKVLNACSLRPVRPYRGATGSDDNTVIFYNGPPYRYERVIKDHQRFVQAVKFSPNGDYFATAGADALIFLYDGKTGDKIDRIGAEGEQHSSTITAISWSPDSTQLISSSTDHTVKIWDISTRKCAQTFQLNPTGDSSLIGYQQVGVVWAKDAIVSLSLNGELSYLDVNSTKPVRVIPGNQQSVTDLHVTSDNTWISTDFDGKFLAWTEGQDPKLVSDNSQHKQIVASGKYPISGPNTIVSIGVDNSVNILDINTQEIKKSSSLKNSSLSKSLVIVDDKRYLSTDGNKLNLIDSSSLEVISSYEYVNDIESISISSNLELIAIGGGPKAVQILSLNGNQFDVKHTIGDNLASTVSFVSFSPNGQLLAIGDTRGKIKVFDVEKNEPVIHHWIHHTARIYSIEWSQCGKYAISASLDTNVFVWSVEKPMKRIGIMRAHIGGASRASFLTLDKVVTAGADGSIKVWNLTHH</sequence>
<feature type="repeat" description="WD" evidence="3">
    <location>
        <begin position="54"/>
        <end position="95"/>
    </location>
</feature>
<evidence type="ECO:0000256" key="2">
    <source>
        <dbReference type="ARBA" id="ARBA00022737"/>
    </source>
</evidence>
<dbReference type="FunFam" id="2.130.10.10:FF:000102">
    <property type="entry name" value="Actin-interacting protein 1"/>
    <property type="match status" value="1"/>
</dbReference>
<dbReference type="STRING" id="796925.A0A137PBZ8"/>
<dbReference type="OrthoDB" id="2306at2759"/>
<dbReference type="GO" id="GO:0005884">
    <property type="term" value="C:actin filament"/>
    <property type="evidence" value="ECO:0007669"/>
    <property type="project" value="EnsemblFungi"/>
</dbReference>
<dbReference type="CDD" id="cd00200">
    <property type="entry name" value="WD40"/>
    <property type="match status" value="1"/>
</dbReference>
<feature type="repeat" description="WD" evidence="3">
    <location>
        <begin position="595"/>
        <end position="612"/>
    </location>
</feature>
<dbReference type="GO" id="GO:0030479">
    <property type="term" value="C:actin cortical patch"/>
    <property type="evidence" value="ECO:0007669"/>
    <property type="project" value="EnsemblFungi"/>
</dbReference>
<gene>
    <name evidence="6" type="ORF">CONCODRAFT_77724</name>
</gene>
<dbReference type="PRINTS" id="PR00320">
    <property type="entry name" value="GPROTEINBRPT"/>
</dbReference>
<dbReference type="InterPro" id="IPR036322">
    <property type="entry name" value="WD40_repeat_dom_sf"/>
</dbReference>
<name>A0A137PBZ8_CONC2</name>
<evidence type="ECO:0000256" key="3">
    <source>
        <dbReference type="PROSITE-ProRule" id="PRU00221"/>
    </source>
</evidence>
<dbReference type="InterPro" id="IPR015943">
    <property type="entry name" value="WD40/YVTN_repeat-like_dom_sf"/>
</dbReference>
<evidence type="ECO:0000256" key="1">
    <source>
        <dbReference type="ARBA" id="ARBA00022574"/>
    </source>
</evidence>
<dbReference type="InterPro" id="IPR001680">
    <property type="entry name" value="WD40_rpt"/>
</dbReference>
<proteinExistence type="predicted"/>
<feature type="repeat" description="WD" evidence="3">
    <location>
        <begin position="185"/>
        <end position="226"/>
    </location>
</feature>
<evidence type="ECO:0000259" key="5">
    <source>
        <dbReference type="Pfam" id="PF12894"/>
    </source>
</evidence>
<dbReference type="GO" id="GO:0032466">
    <property type="term" value="P:negative regulation of cytokinesis"/>
    <property type="evidence" value="ECO:0007669"/>
    <property type="project" value="EnsemblFungi"/>
</dbReference>
<dbReference type="OMA" id="FYQGPPF"/>
<feature type="domain" description="Anaphase-promoting complex subunit 4-like WD40" evidence="5">
    <location>
        <begin position="459"/>
        <end position="547"/>
    </location>
</feature>
<dbReference type="PANTHER" id="PTHR19856:SF0">
    <property type="entry name" value="WD REPEAT-CONTAINING PROTEIN 1"/>
    <property type="match status" value="1"/>
</dbReference>
<feature type="repeat" description="WD" evidence="3">
    <location>
        <begin position="231"/>
        <end position="272"/>
    </location>
</feature>
<dbReference type="InterPro" id="IPR024977">
    <property type="entry name" value="Apc4-like_WD40_dom"/>
</dbReference>
<feature type="repeat" description="WD" evidence="3">
    <location>
        <begin position="534"/>
        <end position="568"/>
    </location>
</feature>
<evidence type="ECO:0000313" key="7">
    <source>
        <dbReference type="Proteomes" id="UP000070444"/>
    </source>
</evidence>
<dbReference type="PANTHER" id="PTHR19856">
    <property type="entry name" value="WD-REPEATCONTAINING PROTEIN WDR1"/>
    <property type="match status" value="1"/>
</dbReference>
<dbReference type="PROSITE" id="PS50294">
    <property type="entry name" value="WD_REPEATS_REGION"/>
    <property type="match status" value="4"/>
</dbReference>
<dbReference type="PROSITE" id="PS00678">
    <property type="entry name" value="WD_REPEATS_1"/>
    <property type="match status" value="3"/>
</dbReference>
<accession>A0A137PBZ8</accession>
<reference evidence="6 7" key="1">
    <citation type="journal article" date="2015" name="Genome Biol. Evol.">
        <title>Phylogenomic analyses indicate that early fungi evolved digesting cell walls of algal ancestors of land plants.</title>
        <authorList>
            <person name="Chang Y."/>
            <person name="Wang S."/>
            <person name="Sekimoto S."/>
            <person name="Aerts A.L."/>
            <person name="Choi C."/>
            <person name="Clum A."/>
            <person name="LaButti K.M."/>
            <person name="Lindquist E.A."/>
            <person name="Yee Ngan C."/>
            <person name="Ohm R.A."/>
            <person name="Salamov A.A."/>
            <person name="Grigoriev I.V."/>
            <person name="Spatafora J.W."/>
            <person name="Berbee M.L."/>
        </authorList>
    </citation>
    <scope>NUCLEOTIDE SEQUENCE [LARGE SCALE GENOMIC DNA]</scope>
    <source>
        <strain evidence="6 7">NRRL 28638</strain>
    </source>
</reference>
<dbReference type="Proteomes" id="UP000070444">
    <property type="component" value="Unassembled WGS sequence"/>
</dbReference>
<keyword evidence="1 3" id="KW-0853">WD repeat</keyword>
<dbReference type="GO" id="GO:0030042">
    <property type="term" value="P:actin filament depolymerization"/>
    <property type="evidence" value="ECO:0007669"/>
    <property type="project" value="EnsemblFungi"/>
</dbReference>